<protein>
    <submittedName>
        <fullName evidence="1">Uncharacterized protein</fullName>
    </submittedName>
</protein>
<dbReference type="EMBL" id="JAMKFB020000022">
    <property type="protein sequence ID" value="KAL0159691.1"/>
    <property type="molecule type" value="Genomic_DNA"/>
</dbReference>
<feature type="non-terminal residue" evidence="1">
    <location>
        <position position="55"/>
    </location>
</feature>
<name>A0ABD0NF38_CIRMR</name>
<keyword evidence="2" id="KW-1185">Reference proteome</keyword>
<reference evidence="1 2" key="1">
    <citation type="submission" date="2024-05" db="EMBL/GenBank/DDBJ databases">
        <title>Genome sequencing and assembly of Indian major carp, Cirrhinus mrigala (Hamilton, 1822).</title>
        <authorList>
            <person name="Mohindra V."/>
            <person name="Chowdhury L.M."/>
            <person name="Lal K."/>
            <person name="Jena J.K."/>
        </authorList>
    </citation>
    <scope>NUCLEOTIDE SEQUENCE [LARGE SCALE GENOMIC DNA]</scope>
    <source>
        <strain evidence="1">CM1030</strain>
        <tissue evidence="1">Blood</tissue>
    </source>
</reference>
<comment type="caution">
    <text evidence="1">The sequence shown here is derived from an EMBL/GenBank/DDBJ whole genome shotgun (WGS) entry which is preliminary data.</text>
</comment>
<evidence type="ECO:0000313" key="2">
    <source>
        <dbReference type="Proteomes" id="UP001529510"/>
    </source>
</evidence>
<proteinExistence type="predicted"/>
<gene>
    <name evidence="1" type="ORF">M9458_043416</name>
</gene>
<evidence type="ECO:0000313" key="1">
    <source>
        <dbReference type="EMBL" id="KAL0159691.1"/>
    </source>
</evidence>
<organism evidence="1 2">
    <name type="scientific">Cirrhinus mrigala</name>
    <name type="common">Mrigala</name>
    <dbReference type="NCBI Taxonomy" id="683832"/>
    <lineage>
        <taxon>Eukaryota</taxon>
        <taxon>Metazoa</taxon>
        <taxon>Chordata</taxon>
        <taxon>Craniata</taxon>
        <taxon>Vertebrata</taxon>
        <taxon>Euteleostomi</taxon>
        <taxon>Actinopterygii</taxon>
        <taxon>Neopterygii</taxon>
        <taxon>Teleostei</taxon>
        <taxon>Ostariophysi</taxon>
        <taxon>Cypriniformes</taxon>
        <taxon>Cyprinidae</taxon>
        <taxon>Labeoninae</taxon>
        <taxon>Labeonini</taxon>
        <taxon>Cirrhinus</taxon>
    </lineage>
</organism>
<sequence>MKLSRRRGEFRKGISFGWLTPSLRCCRNLLLPSRSFEQKIESVLRRTVKIIQKLN</sequence>
<dbReference type="AlphaFoldDB" id="A0ABD0NF38"/>
<accession>A0ABD0NF38</accession>
<dbReference type="Proteomes" id="UP001529510">
    <property type="component" value="Unassembled WGS sequence"/>
</dbReference>